<dbReference type="AlphaFoldDB" id="A0A3P7DZ24"/>
<sequence length="63" mass="7353">MMKVLAVRYGEKYHTKLTGLLEGKNCFKSGFKKLYYNLKIVSGWVAIAEWMDQQENEVTTAKY</sequence>
<reference evidence="1 2" key="1">
    <citation type="submission" date="2018-11" db="EMBL/GenBank/DDBJ databases">
        <authorList>
            <consortium name="Pathogen Informatics"/>
        </authorList>
    </citation>
    <scope>NUCLEOTIDE SEQUENCE [LARGE SCALE GENOMIC DNA]</scope>
</reference>
<accession>A0A3P7DZ24</accession>
<dbReference type="InParanoid" id="A0A3P7DZ24"/>
<evidence type="ECO:0000313" key="2">
    <source>
        <dbReference type="Proteomes" id="UP000270924"/>
    </source>
</evidence>
<protein>
    <submittedName>
        <fullName evidence="1">Uncharacterized protein</fullName>
    </submittedName>
</protein>
<evidence type="ECO:0000313" key="1">
    <source>
        <dbReference type="EMBL" id="VDM15450.1"/>
    </source>
</evidence>
<dbReference type="EMBL" id="UYWW01007840">
    <property type="protein sequence ID" value="VDM15450.1"/>
    <property type="molecule type" value="Genomic_DNA"/>
</dbReference>
<dbReference type="Proteomes" id="UP000270924">
    <property type="component" value="Unassembled WGS sequence"/>
</dbReference>
<gene>
    <name evidence="1" type="ORF">WBA_LOCUS8836</name>
</gene>
<name>A0A3P7DZ24_WUCBA</name>
<proteinExistence type="predicted"/>
<keyword evidence="2" id="KW-1185">Reference proteome</keyword>
<organism evidence="1 2">
    <name type="scientific">Wuchereria bancrofti</name>
    <dbReference type="NCBI Taxonomy" id="6293"/>
    <lineage>
        <taxon>Eukaryota</taxon>
        <taxon>Metazoa</taxon>
        <taxon>Ecdysozoa</taxon>
        <taxon>Nematoda</taxon>
        <taxon>Chromadorea</taxon>
        <taxon>Rhabditida</taxon>
        <taxon>Spirurina</taxon>
        <taxon>Spiruromorpha</taxon>
        <taxon>Filarioidea</taxon>
        <taxon>Onchocercidae</taxon>
        <taxon>Wuchereria</taxon>
    </lineage>
</organism>